<dbReference type="SUPFAM" id="SSF58104">
    <property type="entry name" value="Methyl-accepting chemotaxis protein (MCP) signaling domain"/>
    <property type="match status" value="1"/>
</dbReference>
<dbReference type="Proteomes" id="UP000618460">
    <property type="component" value="Unassembled WGS sequence"/>
</dbReference>
<reference evidence="13" key="2">
    <citation type="submission" date="2020-09" db="EMBL/GenBank/DDBJ databases">
        <authorList>
            <person name="Sun Q."/>
            <person name="Zhou Y."/>
        </authorList>
    </citation>
    <scope>NUCLEOTIDE SEQUENCE</scope>
    <source>
        <strain evidence="13">CGMCC 1.6333</strain>
    </source>
</reference>
<evidence type="ECO:0000259" key="11">
    <source>
        <dbReference type="PROSITE" id="PS50111"/>
    </source>
</evidence>
<sequence length="580" mass="63033">MKSFNLRRKLLLMTILLLMIPSITIGMISYQSASNHLNDSGETTIKNAVTMALQLIDSMNSQVEDGNMTLDEAQEQVKVYLLGEMREDGTRPINQDIDLGKNGYFAIYDQEGLEVAHPTIEGQNVWDVQDKDGQYLVQDQIEAAQAGGGFTTYSWAFPNDPDRVGDKIMYNEIDPNWGWVVTAGSYTEDFNKGSQDILWTVIITTALALVIGIIVSYLFANHIAKPINLIKNYLLKLSENNLSMKDINFKRSDEIQSLAESLNIMKNNLAGMVAKIANFSHTLAASSQQLTASSEETSKATEQVASSIQSVSESSDAQSQIAQDSKGVVASIAESITNIEKNIDQVNHSAQESTKKVTRGKDGIVDSAKKMDQIQSKTANVSSAIHELGEQSTKIGDIVNLITGIAEQTNLLALNAAIEAARAGEHGKGFSVVADEVRKLAEQSNQSASEIQSLITKIQAGIKQSVQMMKESETSVSDGKKTIELTGKEFDAIESSTHEIVIMTKEVLEFVNNMSTGASQMVKTSEETADIVMQSAGEIQTVAAASEEQNASMEEIAASSVALSNMAEELSEIVNTFKLE</sequence>
<evidence type="ECO:0000313" key="14">
    <source>
        <dbReference type="Proteomes" id="UP000618460"/>
    </source>
</evidence>
<reference evidence="13" key="1">
    <citation type="journal article" date="2014" name="Int. J. Syst. Evol. Microbiol.">
        <title>Complete genome sequence of Corynebacterium casei LMG S-19264T (=DSM 44701T), isolated from a smear-ripened cheese.</title>
        <authorList>
            <consortium name="US DOE Joint Genome Institute (JGI-PGF)"/>
            <person name="Walter F."/>
            <person name="Albersmeier A."/>
            <person name="Kalinowski J."/>
            <person name="Ruckert C."/>
        </authorList>
    </citation>
    <scope>NUCLEOTIDE SEQUENCE</scope>
    <source>
        <strain evidence="13">CGMCC 1.6333</strain>
    </source>
</reference>
<dbReference type="AlphaFoldDB" id="A0A917TSD3"/>
<accession>A0A917TSD3</accession>
<keyword evidence="6 8" id="KW-0807">Transducer</keyword>
<name>A0A917TSD3_9BACI</name>
<dbReference type="PROSITE" id="PS50885">
    <property type="entry name" value="HAMP"/>
    <property type="match status" value="1"/>
</dbReference>
<dbReference type="OrthoDB" id="9810264at2"/>
<dbReference type="Pfam" id="PF00672">
    <property type="entry name" value="HAMP"/>
    <property type="match status" value="1"/>
</dbReference>
<protein>
    <submittedName>
        <fullName evidence="13">Chemotaxis protein</fullName>
    </submittedName>
</protein>
<evidence type="ECO:0000256" key="10">
    <source>
        <dbReference type="SAM" id="Phobius"/>
    </source>
</evidence>
<dbReference type="PROSITE" id="PS50111">
    <property type="entry name" value="CHEMOTAXIS_TRANSDUC_2"/>
    <property type="match status" value="1"/>
</dbReference>
<keyword evidence="3 10" id="KW-0812">Transmembrane</keyword>
<evidence type="ECO:0000256" key="4">
    <source>
        <dbReference type="ARBA" id="ARBA00022989"/>
    </source>
</evidence>
<evidence type="ECO:0000256" key="9">
    <source>
        <dbReference type="SAM" id="MobiDB-lite"/>
    </source>
</evidence>
<dbReference type="InterPro" id="IPR004089">
    <property type="entry name" value="MCPsignal_dom"/>
</dbReference>
<gene>
    <name evidence="13" type="ORF">GCM10011351_22660</name>
</gene>
<evidence type="ECO:0000256" key="8">
    <source>
        <dbReference type="PROSITE-ProRule" id="PRU00284"/>
    </source>
</evidence>
<dbReference type="GO" id="GO:0005886">
    <property type="term" value="C:plasma membrane"/>
    <property type="evidence" value="ECO:0007669"/>
    <property type="project" value="UniProtKB-SubCell"/>
</dbReference>
<dbReference type="InterPro" id="IPR003660">
    <property type="entry name" value="HAMP_dom"/>
</dbReference>
<keyword evidence="14" id="KW-1185">Reference proteome</keyword>
<dbReference type="GO" id="GO:0007165">
    <property type="term" value="P:signal transduction"/>
    <property type="evidence" value="ECO:0007669"/>
    <property type="project" value="UniProtKB-KW"/>
</dbReference>
<dbReference type="Gene3D" id="1.10.287.950">
    <property type="entry name" value="Methyl-accepting chemotaxis protein"/>
    <property type="match status" value="1"/>
</dbReference>
<keyword evidence="4 10" id="KW-1133">Transmembrane helix</keyword>
<feature type="domain" description="Methyl-accepting transducer" evidence="11">
    <location>
        <begin position="293"/>
        <end position="564"/>
    </location>
</feature>
<organism evidence="13 14">
    <name type="scientific">Paraliobacillus quinghaiensis</name>
    <dbReference type="NCBI Taxonomy" id="470815"/>
    <lineage>
        <taxon>Bacteria</taxon>
        <taxon>Bacillati</taxon>
        <taxon>Bacillota</taxon>
        <taxon>Bacilli</taxon>
        <taxon>Bacillales</taxon>
        <taxon>Bacillaceae</taxon>
        <taxon>Paraliobacillus</taxon>
    </lineage>
</organism>
<dbReference type="Gene3D" id="3.30.450.20">
    <property type="entry name" value="PAS domain"/>
    <property type="match status" value="1"/>
</dbReference>
<comment type="subcellular location">
    <subcellularLocation>
        <location evidence="1">Cell membrane</location>
        <topology evidence="1">Multi-pass membrane protein</topology>
    </subcellularLocation>
</comment>
<dbReference type="SMART" id="SM00283">
    <property type="entry name" value="MA"/>
    <property type="match status" value="1"/>
</dbReference>
<dbReference type="PANTHER" id="PTHR32089:SF112">
    <property type="entry name" value="LYSOZYME-LIKE PROTEIN-RELATED"/>
    <property type="match status" value="1"/>
</dbReference>
<keyword evidence="2" id="KW-1003">Cell membrane</keyword>
<feature type="domain" description="HAMP" evidence="12">
    <location>
        <begin position="221"/>
        <end position="274"/>
    </location>
</feature>
<dbReference type="Pfam" id="PF17200">
    <property type="entry name" value="sCache_2"/>
    <property type="match status" value="1"/>
</dbReference>
<evidence type="ECO:0000256" key="2">
    <source>
        <dbReference type="ARBA" id="ARBA00022475"/>
    </source>
</evidence>
<dbReference type="InterPro" id="IPR033480">
    <property type="entry name" value="sCache_2"/>
</dbReference>
<feature type="region of interest" description="Disordered" evidence="9">
    <location>
        <begin position="294"/>
        <end position="319"/>
    </location>
</feature>
<evidence type="ECO:0000256" key="3">
    <source>
        <dbReference type="ARBA" id="ARBA00022692"/>
    </source>
</evidence>
<dbReference type="CDD" id="cd06225">
    <property type="entry name" value="HAMP"/>
    <property type="match status" value="1"/>
</dbReference>
<evidence type="ECO:0000256" key="5">
    <source>
        <dbReference type="ARBA" id="ARBA00023136"/>
    </source>
</evidence>
<proteinExistence type="inferred from homology"/>
<dbReference type="Gene3D" id="6.10.340.10">
    <property type="match status" value="1"/>
</dbReference>
<dbReference type="CDD" id="cd18774">
    <property type="entry name" value="PDC2_HK_sensor"/>
    <property type="match status" value="1"/>
</dbReference>
<dbReference type="RefSeq" id="WP_117155861.1">
    <property type="nucleotide sequence ID" value="NZ_BMLG01000013.1"/>
</dbReference>
<dbReference type="PANTHER" id="PTHR32089">
    <property type="entry name" value="METHYL-ACCEPTING CHEMOTAXIS PROTEIN MCPB"/>
    <property type="match status" value="1"/>
</dbReference>
<feature type="compositionally biased region" description="Low complexity" evidence="9">
    <location>
        <begin position="302"/>
        <end position="319"/>
    </location>
</feature>
<keyword evidence="5 10" id="KW-0472">Membrane</keyword>
<feature type="transmembrane region" description="Helical" evidence="10">
    <location>
        <begin position="197"/>
        <end position="220"/>
    </location>
</feature>
<evidence type="ECO:0000259" key="12">
    <source>
        <dbReference type="PROSITE" id="PS50885"/>
    </source>
</evidence>
<evidence type="ECO:0000256" key="6">
    <source>
        <dbReference type="ARBA" id="ARBA00023224"/>
    </source>
</evidence>
<comment type="similarity">
    <text evidence="7">Belongs to the methyl-accepting chemotaxis (MCP) protein family.</text>
</comment>
<evidence type="ECO:0000313" key="13">
    <source>
        <dbReference type="EMBL" id="GGM36056.1"/>
    </source>
</evidence>
<dbReference type="Pfam" id="PF00015">
    <property type="entry name" value="MCPsignal"/>
    <property type="match status" value="1"/>
</dbReference>
<comment type="caution">
    <text evidence="13">The sequence shown here is derived from an EMBL/GenBank/DDBJ whole genome shotgun (WGS) entry which is preliminary data.</text>
</comment>
<evidence type="ECO:0000256" key="7">
    <source>
        <dbReference type="ARBA" id="ARBA00029447"/>
    </source>
</evidence>
<evidence type="ECO:0000256" key="1">
    <source>
        <dbReference type="ARBA" id="ARBA00004651"/>
    </source>
</evidence>
<dbReference type="SMART" id="SM00304">
    <property type="entry name" value="HAMP"/>
    <property type="match status" value="1"/>
</dbReference>
<dbReference type="EMBL" id="BMLG01000013">
    <property type="protein sequence ID" value="GGM36056.1"/>
    <property type="molecule type" value="Genomic_DNA"/>
</dbReference>
<dbReference type="SMART" id="SM01049">
    <property type="entry name" value="Cache_2"/>
    <property type="match status" value="1"/>
</dbReference>
<dbReference type="CDD" id="cd11386">
    <property type="entry name" value="MCP_signal"/>
    <property type="match status" value="1"/>
</dbReference>